<dbReference type="Proteomes" id="UP000095280">
    <property type="component" value="Unplaced"/>
</dbReference>
<keyword evidence="1" id="KW-1185">Reference proteome</keyword>
<accession>A0A1I8J1I8</accession>
<evidence type="ECO:0000313" key="2">
    <source>
        <dbReference type="WBParaSite" id="maker-uti_cns_0045448-snap-gene-1.26-mRNA-1"/>
    </source>
</evidence>
<dbReference type="PANTHER" id="PTHR47020:SF1">
    <property type="entry name" value="HILLARIN"/>
    <property type="match status" value="1"/>
</dbReference>
<dbReference type="InterPro" id="IPR053041">
    <property type="entry name" value="Transglut-like_Superfamily_Mod"/>
</dbReference>
<dbReference type="AlphaFoldDB" id="A0A1I8J1I8"/>
<dbReference type="WBParaSite" id="maker-uti_cns_0045448-snap-gene-1.26-mRNA-1">
    <property type="protein sequence ID" value="maker-uti_cns_0045448-snap-gene-1.26-mRNA-1"/>
    <property type="gene ID" value="maker-uti_cns_0045448-snap-gene-1.26"/>
</dbReference>
<proteinExistence type="predicted"/>
<dbReference type="PANTHER" id="PTHR47020">
    <property type="entry name" value="HILLARIN"/>
    <property type="match status" value="1"/>
</dbReference>
<reference evidence="2" key="1">
    <citation type="submission" date="2016-11" db="UniProtKB">
        <authorList>
            <consortium name="WormBaseParasite"/>
        </authorList>
    </citation>
    <scope>IDENTIFICATION</scope>
</reference>
<sequence>LVKGGCLVHSHAAALIRAVRRAAANPWEYLEYYRAYRPEDGEIDLASYLLDEDNLAEKIESGFYPTPMEPKDPDATDVGPFPSRRLKSDIFDAVNFSEKDEFVKSLRPEPLASDAEFAVRLFEPSSCCLDSVRAAFCFVCCLPVDELAKAEVESEFYTRVRRMRQTDDMAEVFDWMIELTNVPSKKIFGYKKGADYESGMEARRSGGNWTACYVEGEWRLIDPLWGVQILTKFDTGNYSKLDDQGNVEDSR</sequence>
<evidence type="ECO:0000313" key="1">
    <source>
        <dbReference type="Proteomes" id="UP000095280"/>
    </source>
</evidence>
<protein>
    <submittedName>
        <fullName evidence="2">TGc domain-containing protein</fullName>
    </submittedName>
</protein>
<organism evidence="1 2">
    <name type="scientific">Macrostomum lignano</name>
    <dbReference type="NCBI Taxonomy" id="282301"/>
    <lineage>
        <taxon>Eukaryota</taxon>
        <taxon>Metazoa</taxon>
        <taxon>Spiralia</taxon>
        <taxon>Lophotrochozoa</taxon>
        <taxon>Platyhelminthes</taxon>
        <taxon>Rhabditophora</taxon>
        <taxon>Macrostomorpha</taxon>
        <taxon>Macrostomida</taxon>
        <taxon>Macrostomidae</taxon>
        <taxon>Macrostomum</taxon>
    </lineage>
</organism>
<name>A0A1I8J1I8_9PLAT</name>